<accession>A0A1Z1MIT8</accession>
<proteinExistence type="predicted"/>
<evidence type="ECO:0000313" key="1">
    <source>
        <dbReference type="EMBL" id="ARW65978.1"/>
    </source>
</evidence>
<organism evidence="1">
    <name type="scientific">Ophidocladus simpliciusculus</name>
    <dbReference type="NCBI Taxonomy" id="1261574"/>
    <lineage>
        <taxon>Eukaryota</taxon>
        <taxon>Rhodophyta</taxon>
        <taxon>Florideophyceae</taxon>
        <taxon>Rhodymeniophycidae</taxon>
        <taxon>Ceramiales</taxon>
        <taxon>Rhodomelaceae</taxon>
        <taxon>Herposiphonieae</taxon>
        <taxon>Ophidocladus</taxon>
    </lineage>
</organism>
<dbReference type="RefSeq" id="YP_009396792.1">
    <property type="nucleotide sequence ID" value="NC_035284.1"/>
</dbReference>
<dbReference type="GeneID" id="33359050"/>
<geneLocation type="chloroplast" evidence="1"/>
<dbReference type="EMBL" id="MF101440">
    <property type="protein sequence ID" value="ARW65978.1"/>
    <property type="molecule type" value="Genomic_DNA"/>
</dbReference>
<protein>
    <submittedName>
        <fullName evidence="1">Uncharacterized protein</fullName>
    </submittedName>
</protein>
<keyword evidence="1" id="KW-0934">Plastid</keyword>
<sequence>MPQKELLNFLKCFKGQWFIQNNKYLLQDKFQKIIRKELFIFINQDSLQIYNNKKFNTSQLKFTHCKMNNFFKYKCYKKNRTWNQIIDELQLNFSCINSPVLKVCCNLNKKNLIYEEKIYFVDKNLIIARGLLRNLNSTKYFGTIITSYIKINND</sequence>
<reference evidence="1" key="1">
    <citation type="journal article" date="2017" name="J. Phycol.">
        <title>Analysis of chloroplast genomes and a supermatrix inform reclassification of the Rhodomelaceae (Rhodophyta).</title>
        <authorList>
            <person name="Diaz-Tapia P."/>
            <person name="Maggs C.A."/>
            <person name="West J.A."/>
            <person name="Verbruggen H."/>
        </authorList>
    </citation>
    <scope>NUCLEOTIDE SEQUENCE</scope>
    <source>
        <strain evidence="1">PD949</strain>
    </source>
</reference>
<dbReference type="AlphaFoldDB" id="A0A1Z1MIT8"/>
<keyword evidence="1" id="KW-0150">Chloroplast</keyword>
<name>A0A1Z1MIT8_9FLOR</name>
<gene>
    <name evidence="1" type="primary">ycf58</name>
</gene>